<protein>
    <submittedName>
        <fullName evidence="1">Uncharacterized protein</fullName>
    </submittedName>
</protein>
<gene>
    <name evidence="1" type="ORF">GJB61_16460</name>
</gene>
<keyword evidence="2" id="KW-1185">Reference proteome</keyword>
<evidence type="ECO:0000313" key="2">
    <source>
        <dbReference type="Proteomes" id="UP000463051"/>
    </source>
</evidence>
<accession>A0A7X2L2V2</accession>
<comment type="caution">
    <text evidence="1">The sequence shown here is derived from an EMBL/GenBank/DDBJ whole genome shotgun (WGS) entry which is preliminary data.</text>
</comment>
<name>A0A7X2L2V2_9BACL</name>
<organism evidence="1 2">
    <name type="scientific">Paenibacillus monticola</name>
    <dbReference type="NCBI Taxonomy" id="2666075"/>
    <lineage>
        <taxon>Bacteria</taxon>
        <taxon>Bacillati</taxon>
        <taxon>Bacillota</taxon>
        <taxon>Bacilli</taxon>
        <taxon>Bacillales</taxon>
        <taxon>Paenibacillaceae</taxon>
        <taxon>Paenibacillus</taxon>
    </lineage>
</organism>
<dbReference type="RefSeq" id="WP_154119805.1">
    <property type="nucleotide sequence ID" value="NZ_WJXB01000005.1"/>
</dbReference>
<dbReference type="AlphaFoldDB" id="A0A7X2L2V2"/>
<dbReference type="EMBL" id="WJXB01000005">
    <property type="protein sequence ID" value="MRN54578.1"/>
    <property type="molecule type" value="Genomic_DNA"/>
</dbReference>
<dbReference type="Proteomes" id="UP000463051">
    <property type="component" value="Unassembled WGS sequence"/>
</dbReference>
<reference evidence="1 2" key="1">
    <citation type="submission" date="2019-11" db="EMBL/GenBank/DDBJ databases">
        <title>Paenibacillus monticola sp. nov., a novel PGPR strain isolated from mountain sample in China.</title>
        <authorList>
            <person name="Zhao Q."/>
            <person name="Li H.-P."/>
            <person name="Zhang J.-L."/>
        </authorList>
    </citation>
    <scope>NUCLEOTIDE SEQUENCE [LARGE SCALE GENOMIC DNA]</scope>
    <source>
        <strain evidence="1 2">LC-T2</strain>
    </source>
</reference>
<sequence>MSNTYKVLSTDADLFTAALAQVQVYVIQKNKEQPDCIVDYCGPIREYTPDFVNMGDINYRRAGFEFRVHIPKKAF</sequence>
<evidence type="ECO:0000313" key="1">
    <source>
        <dbReference type="EMBL" id="MRN54578.1"/>
    </source>
</evidence>
<proteinExistence type="predicted"/>